<dbReference type="EMBL" id="UGDC01000003">
    <property type="protein sequence ID" value="STJ78152.1"/>
    <property type="molecule type" value="Genomic_DNA"/>
</dbReference>
<dbReference type="PANTHER" id="PTHR43809:SF1">
    <property type="entry name" value="NITRITE REDUCTASE (NADH) LARGE SUBUNIT"/>
    <property type="match status" value="1"/>
</dbReference>
<dbReference type="EC" id="1.18.1.-" evidence="9"/>
<dbReference type="Proteomes" id="UP000254785">
    <property type="component" value="Unassembled WGS sequence"/>
</dbReference>
<proteinExistence type="predicted"/>
<dbReference type="InterPro" id="IPR052034">
    <property type="entry name" value="NasD-like"/>
</dbReference>
<comment type="pathway">
    <text evidence="2">Nitrogen metabolism; nitrate reduction (assimilation).</text>
</comment>
<accession>A0A376Y1Y8</accession>
<evidence type="ECO:0000259" key="8">
    <source>
        <dbReference type="Pfam" id="PF07992"/>
    </source>
</evidence>
<keyword evidence="3" id="KW-0349">Heme</keyword>
<dbReference type="EC" id="1.7.1.4" evidence="9"/>
<organism evidence="9 10">
    <name type="scientific">Escherichia coli</name>
    <dbReference type="NCBI Taxonomy" id="562"/>
    <lineage>
        <taxon>Bacteria</taxon>
        <taxon>Pseudomonadati</taxon>
        <taxon>Pseudomonadota</taxon>
        <taxon>Gammaproteobacteria</taxon>
        <taxon>Enterobacterales</taxon>
        <taxon>Enterobacteriaceae</taxon>
        <taxon>Escherichia</taxon>
    </lineage>
</organism>
<sequence>MGVRVHTSKNTLEIVQEGVEARKTMRFADGSELEVDFIVFSTGIRPRDKLATQCGLDVAPRGGIVINDSCQTSDPDIYAIGECASWNNVYLVCSTWLQMAQVAVDHILGSETPLKVLTLAPS</sequence>
<feature type="domain" description="FAD/NAD(P)-binding" evidence="8">
    <location>
        <begin position="2"/>
        <end position="105"/>
    </location>
</feature>
<protein>
    <submittedName>
        <fullName evidence="9">Nitrite reductase [NAD(P)H] large subunit</fullName>
        <ecNumber evidence="9">1.18.1.-</ecNumber>
        <ecNumber evidence="9">1.7.1.4</ecNumber>
    </submittedName>
</protein>
<keyword evidence="4" id="KW-0479">Metal-binding</keyword>
<keyword evidence="6" id="KW-0408">Iron</keyword>
<dbReference type="SUPFAM" id="SSF51905">
    <property type="entry name" value="FAD/NAD(P)-binding domain"/>
    <property type="match status" value="1"/>
</dbReference>
<evidence type="ECO:0000256" key="6">
    <source>
        <dbReference type="ARBA" id="ARBA00023004"/>
    </source>
</evidence>
<evidence type="ECO:0000256" key="5">
    <source>
        <dbReference type="ARBA" id="ARBA00023002"/>
    </source>
</evidence>
<keyword evidence="5 9" id="KW-0560">Oxidoreductase</keyword>
<dbReference type="PRINTS" id="PR00368">
    <property type="entry name" value="FADPNR"/>
</dbReference>
<evidence type="ECO:0000256" key="1">
    <source>
        <dbReference type="ARBA" id="ARBA00001929"/>
    </source>
</evidence>
<gene>
    <name evidence="9" type="primary">nirB_4</name>
    <name evidence="9" type="ORF">NCTC9117_00672</name>
</gene>
<dbReference type="Gene3D" id="3.50.50.60">
    <property type="entry name" value="FAD/NAD(P)-binding domain"/>
    <property type="match status" value="1"/>
</dbReference>
<dbReference type="GO" id="GO:0046872">
    <property type="term" value="F:metal ion binding"/>
    <property type="evidence" value="ECO:0007669"/>
    <property type="project" value="UniProtKB-KW"/>
</dbReference>
<evidence type="ECO:0000256" key="7">
    <source>
        <dbReference type="ARBA" id="ARBA00023014"/>
    </source>
</evidence>
<comment type="cofactor">
    <cofactor evidence="1">
        <name>siroheme</name>
        <dbReference type="ChEBI" id="CHEBI:60052"/>
    </cofactor>
</comment>
<dbReference type="InterPro" id="IPR023753">
    <property type="entry name" value="FAD/NAD-binding_dom"/>
</dbReference>
<keyword evidence="7" id="KW-0411">Iron-sulfur</keyword>
<dbReference type="GO" id="GO:0051536">
    <property type="term" value="F:iron-sulfur cluster binding"/>
    <property type="evidence" value="ECO:0007669"/>
    <property type="project" value="UniProtKB-KW"/>
</dbReference>
<reference evidence="9 10" key="1">
    <citation type="submission" date="2018-06" db="EMBL/GenBank/DDBJ databases">
        <authorList>
            <consortium name="Pathogen Informatics"/>
            <person name="Doyle S."/>
        </authorList>
    </citation>
    <scope>NUCLEOTIDE SEQUENCE [LARGE SCALE GENOMIC DNA]</scope>
    <source>
        <strain evidence="9 10">NCTC9117</strain>
    </source>
</reference>
<dbReference type="Pfam" id="PF07992">
    <property type="entry name" value="Pyr_redox_2"/>
    <property type="match status" value="1"/>
</dbReference>
<dbReference type="GO" id="GO:0008942">
    <property type="term" value="F:nitrite reductase [NAD(P)H] activity"/>
    <property type="evidence" value="ECO:0007669"/>
    <property type="project" value="UniProtKB-EC"/>
</dbReference>
<evidence type="ECO:0000256" key="4">
    <source>
        <dbReference type="ARBA" id="ARBA00022723"/>
    </source>
</evidence>
<name>A0A376Y1Y8_ECOLX</name>
<dbReference type="AlphaFoldDB" id="A0A376Y1Y8"/>
<evidence type="ECO:0000313" key="10">
    <source>
        <dbReference type="Proteomes" id="UP000254785"/>
    </source>
</evidence>
<evidence type="ECO:0000256" key="2">
    <source>
        <dbReference type="ARBA" id="ARBA00005096"/>
    </source>
</evidence>
<evidence type="ECO:0000256" key="3">
    <source>
        <dbReference type="ARBA" id="ARBA00022617"/>
    </source>
</evidence>
<evidence type="ECO:0000313" key="9">
    <source>
        <dbReference type="EMBL" id="STJ78152.1"/>
    </source>
</evidence>
<dbReference type="InterPro" id="IPR036188">
    <property type="entry name" value="FAD/NAD-bd_sf"/>
</dbReference>
<dbReference type="PANTHER" id="PTHR43809">
    <property type="entry name" value="NITRITE REDUCTASE (NADH) LARGE SUBUNIT"/>
    <property type="match status" value="1"/>
</dbReference>